<dbReference type="OrthoDB" id="10303610at2759"/>
<dbReference type="Proteomes" id="UP000001294">
    <property type="component" value="Unassembled WGS sequence"/>
</dbReference>
<name>B6QU00_TALMQ</name>
<dbReference type="EMBL" id="DS995905">
    <property type="protein sequence ID" value="EEA19960.1"/>
    <property type="molecule type" value="Genomic_DNA"/>
</dbReference>
<keyword evidence="2" id="KW-1185">Reference proteome</keyword>
<dbReference type="VEuPathDB" id="FungiDB:PMAA_007270"/>
<proteinExistence type="predicted"/>
<evidence type="ECO:0000313" key="2">
    <source>
        <dbReference type="Proteomes" id="UP000001294"/>
    </source>
</evidence>
<dbReference type="AlphaFoldDB" id="B6QU00"/>
<protein>
    <submittedName>
        <fullName evidence="1">Uncharacterized protein</fullName>
    </submittedName>
</protein>
<accession>B6QU00</accession>
<gene>
    <name evidence="1" type="ORF">PMAA_007270</name>
</gene>
<dbReference type="HOGENOM" id="CLU_2469806_0_0_1"/>
<evidence type="ECO:0000313" key="1">
    <source>
        <dbReference type="EMBL" id="EEA19960.1"/>
    </source>
</evidence>
<sequence length="88" mass="10703">MPRFKPGQWIEYSPIDDPYRHKGVIDSLVKDDEGKPTGRYMVKENDMRDRMQTVNERLIYRVVEKEQEKPPERVRYQYKARSKSRDLE</sequence>
<organism evidence="1 2">
    <name type="scientific">Talaromyces marneffei (strain ATCC 18224 / CBS 334.59 / QM 7333)</name>
    <name type="common">Penicillium marneffei</name>
    <dbReference type="NCBI Taxonomy" id="441960"/>
    <lineage>
        <taxon>Eukaryota</taxon>
        <taxon>Fungi</taxon>
        <taxon>Dikarya</taxon>
        <taxon>Ascomycota</taxon>
        <taxon>Pezizomycotina</taxon>
        <taxon>Eurotiomycetes</taxon>
        <taxon>Eurotiomycetidae</taxon>
        <taxon>Eurotiales</taxon>
        <taxon>Trichocomaceae</taxon>
        <taxon>Talaromyces</taxon>
        <taxon>Talaromyces sect. Talaromyces</taxon>
    </lineage>
</organism>
<reference evidence="2" key="1">
    <citation type="journal article" date="2015" name="Genome Announc.">
        <title>Genome sequence of the AIDS-associated pathogen Penicillium marneffei (ATCC18224) and its near taxonomic relative Talaromyces stipitatus (ATCC10500).</title>
        <authorList>
            <person name="Nierman W.C."/>
            <person name="Fedorova-Abrams N.D."/>
            <person name="Andrianopoulos A."/>
        </authorList>
    </citation>
    <scope>NUCLEOTIDE SEQUENCE [LARGE SCALE GENOMIC DNA]</scope>
    <source>
        <strain evidence="2">ATCC 18224 / CBS 334.59 / QM 7333</strain>
    </source>
</reference>